<feature type="compositionally biased region" description="Basic and acidic residues" evidence="1">
    <location>
        <begin position="438"/>
        <end position="450"/>
    </location>
</feature>
<comment type="caution">
    <text evidence="2">The sequence shown here is derived from an EMBL/GenBank/DDBJ whole genome shotgun (WGS) entry which is preliminary data.</text>
</comment>
<reference evidence="2 3" key="1">
    <citation type="submission" date="2024-02" db="EMBL/GenBank/DDBJ databases">
        <title>A draft genome for the cacao thread blight pathogen Marasmius crinis-equi.</title>
        <authorList>
            <person name="Cohen S.P."/>
            <person name="Baruah I.K."/>
            <person name="Amoako-Attah I."/>
            <person name="Bukari Y."/>
            <person name="Meinhardt L.W."/>
            <person name="Bailey B.A."/>
        </authorList>
    </citation>
    <scope>NUCLEOTIDE SEQUENCE [LARGE SCALE GENOMIC DNA]</scope>
    <source>
        <strain evidence="2 3">GH-76</strain>
    </source>
</reference>
<feature type="compositionally biased region" description="Basic residues" evidence="1">
    <location>
        <begin position="721"/>
        <end position="730"/>
    </location>
</feature>
<feature type="region of interest" description="Disordered" evidence="1">
    <location>
        <begin position="673"/>
        <end position="730"/>
    </location>
</feature>
<accession>A0ABR3FAH1</accession>
<sequence>MDSNRDLTNHGVCKRPVGLFKFLYEAYEALQDPPKPKAHHLCFTSIDMPRNTAVTKLAINKAGILPRRRRFPSKYIPIPRDQRERARLERAGKYEGAQLMLDAWRKSSMKTAVKIARAAGKKLRWSYDMMFNAGARFTRIHRKTNSWNAFRHVLAKRLNDNLEPGEEPTTLQEISRDYRDVYHALSASEIKEYVKEYEEDKKDHAARVPRPSIRSKAQDAANVVENMAQMLTGLKERCGTEGFFNVVRSTPDNFMEPQWFFTNDKIAPYLRLATKGGWDTGKVGARLQAFAVAGCETSNLFKKSHDKAKAMKGEIRDLVKEKLGTTLDRENPKMHYEDFDYHISYKKGVVMEGWPLPQFKNPSELSSALGPLEQLRDALVNDTCRFRKMDCVEWAAFKEEYLKRAADAPKRKQRKDAGLPRPRKSTSAPDVEDEEDVSLSKRRNEDRASSSEDDVEIEVPTKEKSKKARKEKEKEKEKERKEREKREKKKADKKKKKTPLQPLQKSIQDEPAPDDADDHNDSDQENVPLASLPAKLSQPRPQPRPVNTAVRRGANSHDDNDDDDELLNAFPPAAPSNIISQLPPHLQMLPPVEMDLPTDCLKHEATWRLALDHADDKITFPQLEMGWMTALGRDYNDAALAVVRNAIFAAETDDALCRKNILELKHRYLPDENQAASRKRARADDTEDGEQLGGGKRARKPRVEVHLGADHHPNSRDPATIKRKAKKNVD</sequence>
<feature type="compositionally biased region" description="Basic and acidic residues" evidence="1">
    <location>
        <begin position="406"/>
        <end position="418"/>
    </location>
</feature>
<dbReference type="Gene3D" id="1.10.30.10">
    <property type="entry name" value="High mobility group box domain"/>
    <property type="match status" value="1"/>
</dbReference>
<protein>
    <submittedName>
        <fullName evidence="2">Uncharacterized protein</fullName>
    </submittedName>
</protein>
<gene>
    <name evidence="2" type="ORF">V5O48_009695</name>
</gene>
<dbReference type="EMBL" id="JBAHYK010000649">
    <property type="protein sequence ID" value="KAL0572269.1"/>
    <property type="molecule type" value="Genomic_DNA"/>
</dbReference>
<feature type="compositionally biased region" description="Acidic residues" evidence="1">
    <location>
        <begin position="511"/>
        <end position="524"/>
    </location>
</feature>
<dbReference type="Proteomes" id="UP001465976">
    <property type="component" value="Unassembled WGS sequence"/>
</dbReference>
<feature type="region of interest" description="Disordered" evidence="1">
    <location>
        <begin position="406"/>
        <end position="563"/>
    </location>
</feature>
<evidence type="ECO:0000256" key="1">
    <source>
        <dbReference type="SAM" id="MobiDB-lite"/>
    </source>
</evidence>
<keyword evidence="3" id="KW-1185">Reference proteome</keyword>
<evidence type="ECO:0000313" key="3">
    <source>
        <dbReference type="Proteomes" id="UP001465976"/>
    </source>
</evidence>
<name>A0ABR3FAH1_9AGAR</name>
<feature type="compositionally biased region" description="Basic and acidic residues" evidence="1">
    <location>
        <begin position="470"/>
        <end position="485"/>
    </location>
</feature>
<evidence type="ECO:0000313" key="2">
    <source>
        <dbReference type="EMBL" id="KAL0572269.1"/>
    </source>
</evidence>
<feature type="compositionally biased region" description="Basic residues" evidence="1">
    <location>
        <begin position="486"/>
        <end position="498"/>
    </location>
</feature>
<feature type="compositionally biased region" description="Basic and acidic residues" evidence="1">
    <location>
        <begin position="701"/>
        <end position="715"/>
    </location>
</feature>
<dbReference type="InterPro" id="IPR036910">
    <property type="entry name" value="HMG_box_dom_sf"/>
</dbReference>
<proteinExistence type="predicted"/>
<organism evidence="2 3">
    <name type="scientific">Marasmius crinis-equi</name>
    <dbReference type="NCBI Taxonomy" id="585013"/>
    <lineage>
        <taxon>Eukaryota</taxon>
        <taxon>Fungi</taxon>
        <taxon>Dikarya</taxon>
        <taxon>Basidiomycota</taxon>
        <taxon>Agaricomycotina</taxon>
        <taxon>Agaricomycetes</taxon>
        <taxon>Agaricomycetidae</taxon>
        <taxon>Agaricales</taxon>
        <taxon>Marasmiineae</taxon>
        <taxon>Marasmiaceae</taxon>
        <taxon>Marasmius</taxon>
    </lineage>
</organism>